<name>A0ABM7KVZ7_9MYCO</name>
<evidence type="ECO:0000313" key="2">
    <source>
        <dbReference type="Proteomes" id="UP000467379"/>
    </source>
</evidence>
<dbReference type="EMBL" id="AP022607">
    <property type="protein sequence ID" value="BBZ15357.1"/>
    <property type="molecule type" value="Genomic_DNA"/>
</dbReference>
<keyword evidence="1" id="KW-0614">Plasmid</keyword>
<protein>
    <submittedName>
        <fullName evidence="1">Uncharacterized protein</fullName>
    </submittedName>
</protein>
<accession>A0ABM7KVZ7</accession>
<gene>
    <name evidence="1" type="ORF">MBRA_55520</name>
</gene>
<reference evidence="1 2" key="1">
    <citation type="journal article" date="2019" name="Emerg. Microbes Infect.">
        <title>Comprehensive subspecies identification of 175 nontuberculous mycobacteria species based on 7547 genomic profiles.</title>
        <authorList>
            <person name="Matsumoto Y."/>
            <person name="Kinjo T."/>
            <person name="Motooka D."/>
            <person name="Nabeya D."/>
            <person name="Jung N."/>
            <person name="Uechi K."/>
            <person name="Horii T."/>
            <person name="Iida T."/>
            <person name="Fujita J."/>
            <person name="Nakamura S."/>
        </authorList>
    </citation>
    <scope>NUCLEOTIDE SEQUENCE [LARGE SCALE GENOMIC DNA]</scope>
    <source>
        <strain evidence="1 2">JCM 12687</strain>
        <plasmid evidence="1">pJCM12687</plasmid>
    </source>
</reference>
<evidence type="ECO:0000313" key="1">
    <source>
        <dbReference type="EMBL" id="BBZ15357.1"/>
    </source>
</evidence>
<organism evidence="1 2">
    <name type="scientific">Mycobacterium branderi</name>
    <dbReference type="NCBI Taxonomy" id="43348"/>
    <lineage>
        <taxon>Bacteria</taxon>
        <taxon>Bacillati</taxon>
        <taxon>Actinomycetota</taxon>
        <taxon>Actinomycetes</taxon>
        <taxon>Mycobacteriales</taxon>
        <taxon>Mycobacteriaceae</taxon>
        <taxon>Mycobacterium</taxon>
    </lineage>
</organism>
<proteinExistence type="predicted"/>
<sequence length="141" mass="15495">MHHSGATQSPGAAVWASGPSTATIIADSSGKLEPMNNGGVGGPAVRLFPEYSRVWPLWSRNMPGLDYPISPADIGISDTLTTRIKRWNDEWEKNFHQEDGWKHGFDTKKWAAEGEAIAELLEDELPGISVVREYGWCLSGE</sequence>
<geneLocation type="plasmid" evidence="1 2">
    <name>pJCM12687</name>
</geneLocation>
<keyword evidence="2" id="KW-1185">Reference proteome</keyword>
<dbReference type="Proteomes" id="UP000467379">
    <property type="component" value="Plasmid pJCM12687"/>
</dbReference>